<dbReference type="AlphaFoldDB" id="A0A3B0S7Z6"/>
<evidence type="ECO:0000313" key="1">
    <source>
        <dbReference type="EMBL" id="VAV99021.1"/>
    </source>
</evidence>
<protein>
    <recommendedName>
        <fullName evidence="2">AMP-dependent synthetase/ligase domain-containing protein</fullName>
    </recommendedName>
</protein>
<dbReference type="EMBL" id="UOEK01000153">
    <property type="protein sequence ID" value="VAV99021.1"/>
    <property type="molecule type" value="Genomic_DNA"/>
</dbReference>
<sequence>MCRDLCGYCSETMPVDLIHTALMRHASERPDLVAVCDRGVDVTYGELWERVSTLAGALTRDIAPGAAVAY</sequence>
<gene>
    <name evidence="1" type="ORF">MNBD_ACTINO02-1957</name>
</gene>
<name>A0A3B0S7Z6_9ZZZZ</name>
<dbReference type="SUPFAM" id="SSF56801">
    <property type="entry name" value="Acetyl-CoA synthetase-like"/>
    <property type="match status" value="1"/>
</dbReference>
<feature type="non-terminal residue" evidence="1">
    <location>
        <position position="70"/>
    </location>
</feature>
<evidence type="ECO:0008006" key="2">
    <source>
        <dbReference type="Google" id="ProtNLM"/>
    </source>
</evidence>
<reference evidence="1" key="1">
    <citation type="submission" date="2018-06" db="EMBL/GenBank/DDBJ databases">
        <authorList>
            <person name="Zhirakovskaya E."/>
        </authorList>
    </citation>
    <scope>NUCLEOTIDE SEQUENCE</scope>
</reference>
<dbReference type="InterPro" id="IPR042099">
    <property type="entry name" value="ANL_N_sf"/>
</dbReference>
<proteinExistence type="predicted"/>
<accession>A0A3B0S7Z6</accession>
<dbReference type="Gene3D" id="3.40.50.12780">
    <property type="entry name" value="N-terminal domain of ligase-like"/>
    <property type="match status" value="1"/>
</dbReference>
<organism evidence="1">
    <name type="scientific">hydrothermal vent metagenome</name>
    <dbReference type="NCBI Taxonomy" id="652676"/>
    <lineage>
        <taxon>unclassified sequences</taxon>
        <taxon>metagenomes</taxon>
        <taxon>ecological metagenomes</taxon>
    </lineage>
</organism>